<dbReference type="Pfam" id="PF00583">
    <property type="entry name" value="Acetyltransf_1"/>
    <property type="match status" value="1"/>
</dbReference>
<protein>
    <recommendedName>
        <fullName evidence="1">N-acetyltransferase domain-containing protein</fullName>
    </recommendedName>
</protein>
<dbReference type="InterPro" id="IPR000182">
    <property type="entry name" value="GNAT_dom"/>
</dbReference>
<sequence>MTLADDLLAVYDDRLRGEAEVASAGWSAPHGPLWLARYGRHGLVTYRTLDGLTGDALDALVADVAARWAADPEVTEWEWKTRGHDAPADLADRLRAAGLRPEELETIMIGEAAALAVPVDLPEGVEVRRADVGPERETWVGRAAALQRRVFGQGPSDAEVLARFDRNEGRAGMWVAAVGEEVVSAGRLEVVPGTGCAGLWGGCTHPDWRGRGVYRALVAARAAWCLTQDVTYLHSDCSPMSRPILERAGLVAVTTSTPWVGPGGAAPAVPAAGD</sequence>
<dbReference type="PROSITE" id="PS51186">
    <property type="entry name" value="GNAT"/>
    <property type="match status" value="1"/>
</dbReference>
<reference evidence="2 3" key="1">
    <citation type="submission" date="2021-05" db="EMBL/GenBank/DDBJ databases">
        <title>Complete genome of Nocardioides aquaticus KCTC 9944T isolated from meromictic and hypersaline Ekho Lake, Antarctica.</title>
        <authorList>
            <person name="Hwang K."/>
            <person name="Kim K.M."/>
            <person name="Choe H."/>
        </authorList>
    </citation>
    <scope>NUCLEOTIDE SEQUENCE [LARGE SCALE GENOMIC DNA]</scope>
    <source>
        <strain evidence="2 3">KCTC 9944</strain>
    </source>
</reference>
<feature type="domain" description="N-acetyltransferase" evidence="1">
    <location>
        <begin position="130"/>
        <end position="274"/>
    </location>
</feature>
<accession>A0ABX8EP08</accession>
<evidence type="ECO:0000313" key="2">
    <source>
        <dbReference type="EMBL" id="QVT80858.1"/>
    </source>
</evidence>
<organism evidence="2 3">
    <name type="scientific">Nocardioides aquaticus</name>
    <dbReference type="NCBI Taxonomy" id="160826"/>
    <lineage>
        <taxon>Bacteria</taxon>
        <taxon>Bacillati</taxon>
        <taxon>Actinomycetota</taxon>
        <taxon>Actinomycetes</taxon>
        <taxon>Propionibacteriales</taxon>
        <taxon>Nocardioidaceae</taxon>
        <taxon>Nocardioides</taxon>
    </lineage>
</organism>
<evidence type="ECO:0000259" key="1">
    <source>
        <dbReference type="PROSITE" id="PS51186"/>
    </source>
</evidence>
<proteinExistence type="predicted"/>
<keyword evidence="3" id="KW-1185">Reference proteome</keyword>
<dbReference type="Proteomes" id="UP000679307">
    <property type="component" value="Chromosome"/>
</dbReference>
<evidence type="ECO:0000313" key="3">
    <source>
        <dbReference type="Proteomes" id="UP000679307"/>
    </source>
</evidence>
<name>A0ABX8EP08_9ACTN</name>
<dbReference type="EMBL" id="CP075371">
    <property type="protein sequence ID" value="QVT80858.1"/>
    <property type="molecule type" value="Genomic_DNA"/>
</dbReference>
<dbReference type="CDD" id="cd04301">
    <property type="entry name" value="NAT_SF"/>
    <property type="match status" value="1"/>
</dbReference>
<dbReference type="Gene3D" id="3.40.630.30">
    <property type="match status" value="1"/>
</dbReference>
<dbReference type="SUPFAM" id="SSF55729">
    <property type="entry name" value="Acyl-CoA N-acyltransferases (Nat)"/>
    <property type="match status" value="1"/>
</dbReference>
<dbReference type="InterPro" id="IPR016181">
    <property type="entry name" value="Acyl_CoA_acyltransferase"/>
</dbReference>
<dbReference type="RefSeq" id="WP_214056331.1">
    <property type="nucleotide sequence ID" value="NZ_BAAAHS010000098.1"/>
</dbReference>
<gene>
    <name evidence="2" type="ORF">ENKNEFLB_03259</name>
</gene>